<feature type="domain" description="PNPLA" evidence="2">
    <location>
        <begin position="17"/>
        <end position="180"/>
    </location>
</feature>
<dbReference type="InterPro" id="IPR016035">
    <property type="entry name" value="Acyl_Trfase/lysoPLipase"/>
</dbReference>
<organism evidence="3 4">
    <name type="scientific">Cyclostephanos tholiformis</name>
    <dbReference type="NCBI Taxonomy" id="382380"/>
    <lineage>
        <taxon>Eukaryota</taxon>
        <taxon>Sar</taxon>
        <taxon>Stramenopiles</taxon>
        <taxon>Ochrophyta</taxon>
        <taxon>Bacillariophyta</taxon>
        <taxon>Coscinodiscophyceae</taxon>
        <taxon>Thalassiosirophycidae</taxon>
        <taxon>Stephanodiscales</taxon>
        <taxon>Stephanodiscaceae</taxon>
        <taxon>Cyclostephanos</taxon>
    </lineage>
</organism>
<dbReference type="Pfam" id="PF01734">
    <property type="entry name" value="Patatin"/>
    <property type="match status" value="1"/>
</dbReference>
<dbReference type="EMBL" id="JALLPB020000050">
    <property type="protein sequence ID" value="KAL3822953.1"/>
    <property type="molecule type" value="Genomic_DNA"/>
</dbReference>
<keyword evidence="4" id="KW-1185">Reference proteome</keyword>
<name>A0ABD3SEK9_9STRA</name>
<protein>
    <recommendedName>
        <fullName evidence="2">PNPLA domain-containing protein</fullName>
    </recommendedName>
</protein>
<dbReference type="PANTHER" id="PTHR12406">
    <property type="entry name" value="CALCIUM-INDEPENDENT PHOSPHOLIPASE A2 IPLA2 -RELATED"/>
    <property type="match status" value="1"/>
</dbReference>
<dbReference type="SUPFAM" id="SSF52151">
    <property type="entry name" value="FabD/lysophospholipase-like"/>
    <property type="match status" value="1"/>
</dbReference>
<dbReference type="Proteomes" id="UP001530377">
    <property type="component" value="Unassembled WGS sequence"/>
</dbReference>
<keyword evidence="1" id="KW-0443">Lipid metabolism</keyword>
<accession>A0ABD3SEK9</accession>
<sequence>MIATSPIPPAASSTGFSFSPGGLLFPYHLGAITSLAYHGKITDRVHLAGSSAGAIAVASHAALTPPSRALEAAFGVCDECATRHGGGAIGRLLPLLKIELDRCLSPVAHEAINERVGVTALAHRELFPKNRPVLTTRFDTREELIEAVCDSSMFPFFSTPFPVRLRYKEGDRIPRVIVDGFFSVPRDRYGCPDFSHLNFDDRVEDKLRSMGGTLVGEARTSDNHDECDIPPVVERTVTVSCFPHETVGLTASLKHDQISPEPDYDNPVGQMSELFRYATQPSSRDELEALYERGWEDAERWSYEEDLRERQLADEWLKERRLKEEMADAIKRGDLF</sequence>
<reference evidence="3 4" key="1">
    <citation type="submission" date="2024-10" db="EMBL/GenBank/DDBJ databases">
        <title>Updated reference genomes for cyclostephanoid diatoms.</title>
        <authorList>
            <person name="Roberts W.R."/>
            <person name="Alverson A.J."/>
        </authorList>
    </citation>
    <scope>NUCLEOTIDE SEQUENCE [LARGE SCALE GENOMIC DNA]</scope>
    <source>
        <strain evidence="3 4">AJA228-03</strain>
    </source>
</reference>
<proteinExistence type="predicted"/>
<evidence type="ECO:0000313" key="3">
    <source>
        <dbReference type="EMBL" id="KAL3822953.1"/>
    </source>
</evidence>
<dbReference type="InterPro" id="IPR033562">
    <property type="entry name" value="PLPL"/>
</dbReference>
<dbReference type="GO" id="GO:0006629">
    <property type="term" value="P:lipid metabolic process"/>
    <property type="evidence" value="ECO:0007669"/>
    <property type="project" value="UniProtKB-KW"/>
</dbReference>
<dbReference type="InterPro" id="IPR002641">
    <property type="entry name" value="PNPLA_dom"/>
</dbReference>
<evidence type="ECO:0000259" key="2">
    <source>
        <dbReference type="Pfam" id="PF01734"/>
    </source>
</evidence>
<dbReference type="AlphaFoldDB" id="A0ABD3SEK9"/>
<gene>
    <name evidence="3" type="ORF">ACHAXA_011668</name>
</gene>
<evidence type="ECO:0000256" key="1">
    <source>
        <dbReference type="ARBA" id="ARBA00023098"/>
    </source>
</evidence>
<dbReference type="PANTHER" id="PTHR12406:SF7">
    <property type="entry name" value="PATATIN-LIKE PHOSPHOLIPASE DOMAIN-CONTAINING PROTEIN 4"/>
    <property type="match status" value="1"/>
</dbReference>
<comment type="caution">
    <text evidence="3">The sequence shown here is derived from an EMBL/GenBank/DDBJ whole genome shotgun (WGS) entry which is preliminary data.</text>
</comment>
<evidence type="ECO:0000313" key="4">
    <source>
        <dbReference type="Proteomes" id="UP001530377"/>
    </source>
</evidence>